<keyword evidence="2" id="KW-1185">Reference proteome</keyword>
<protein>
    <submittedName>
        <fullName evidence="1">Uncharacterized protein</fullName>
    </submittedName>
</protein>
<comment type="caution">
    <text evidence="1">The sequence shown here is derived from an EMBL/GenBank/DDBJ whole genome shotgun (WGS) entry which is preliminary data.</text>
</comment>
<dbReference type="EMBL" id="JANHOG010000644">
    <property type="protein sequence ID" value="KAJ3552575.1"/>
    <property type="molecule type" value="Genomic_DNA"/>
</dbReference>
<name>A0ACC1T3Q8_9APHY</name>
<evidence type="ECO:0000313" key="2">
    <source>
        <dbReference type="Proteomes" id="UP001148662"/>
    </source>
</evidence>
<organism evidence="1 2">
    <name type="scientific">Phlebia brevispora</name>
    <dbReference type="NCBI Taxonomy" id="194682"/>
    <lineage>
        <taxon>Eukaryota</taxon>
        <taxon>Fungi</taxon>
        <taxon>Dikarya</taxon>
        <taxon>Basidiomycota</taxon>
        <taxon>Agaricomycotina</taxon>
        <taxon>Agaricomycetes</taxon>
        <taxon>Polyporales</taxon>
        <taxon>Meruliaceae</taxon>
        <taxon>Phlebia</taxon>
    </lineage>
</organism>
<sequence length="1246" mass="134561">MLKFYVALLVSAACNSVRPASHASRPKIVHGRLIMPSLNPRLLALASLTLLSMLDLTLAASVPAARAPSAGRGISMTGKGPGLQNHPWGSGASAGGYQSPPTTVDDFQDTLYTVEITLGGQQFWVQMDTGSADLWVQTQGTQSVQLDGMTDIVVSETYGAGNATGPIQFATLEFAFMLAASAVDFGFLPDIATGMMGLSFEAIDFSPINAAIQESSNAPNNTAGSTPIFNILSQNADMPSLFDIYLDRTDDLNDTAVGTLLIGSHQPGYESVSNQPQLPRLFPGRWAVPLDAMQVNGETFQFNKSSVSGVPAGKIATVLDSGFSFPPIPPAAVDFIYSTIPGSVFDTSGSNVWVVPCIGTANLTFTFGGVEIPVHYLDLTFVQTAEIEINGQYTNVTFCINTFQYLTLDPDSFFGFDAILGDAFLRNVYASFNYGEISVSGNQSYVQLLPTTDLDEALPDFLASRANVLSSMPPELSPSTFLYYAIQTMSSSNDEDIVSGAIDAASASSSTPTPSSSSIPTPSSSPSSSDDKLYSLVTKYGPVVVGLLAGNVIIGIVLCLIGLFTCVKTVVKSGARTRNVASTYAPVRFKEAEAAEENTQSWTTVARLDCPSPPVLHYTMSSKVAISGIKSLKRDWSSNSQPGSSSQSSDTPPPATRTTAPAKKSLTDTEKRLKAIQDALNGKPVPGETKSSSSQAHTTTAAGQKRPAPAVLGSTTNKRRQLPDTWSQEGTSQRATQSSRTTSSSNTRDANFESVTTLDMSSSRKTAAKLGPVLLSQEQTHILKLVEDGQVCFTLEVLVRTGKSVLLREIIKVLRKKHVRSADAVAVTASTGIAACNIGGVTIHSFAGIGIGEGDANTLATRVRKNKKAMARWLRTRVLIIDEISMVDGDLFDKLARLGSLIRKDARPFGGIQVVVTGDFFQLPPVPSPRQQVKFAFEAEFWPQTMKKTFNLTKVFRQSDPEFVDMLNEMRFGRLTFSSIARFKSLSRPLSYEDGVTATELFPRREDVERSNTARMRDIDSETHSYHAFDGGPLATTDGGQKMLANFMAPEKLVIKVGAQVMLIKNLDDQLVNGSMGTVTEFCYPQDFLTNPGDPYVNEEKPSSKPSSKVGGSNAASVGQKWPVVEFIIRQGSHMGKRRMLMQPETWKVELPNGELQVSRTQRLTDFIRQLPLILAWAMSIHKSQGQTLERCKVDLGRIFEKGQAYVALSRATSLDGLQVLNFNPNKVQAHPKVVEWSKTLQTVSE</sequence>
<proteinExistence type="predicted"/>
<gene>
    <name evidence="1" type="ORF">NM688_g4082</name>
</gene>
<accession>A0ACC1T3Q8</accession>
<evidence type="ECO:0000313" key="1">
    <source>
        <dbReference type="EMBL" id="KAJ3552575.1"/>
    </source>
</evidence>
<reference evidence="1" key="1">
    <citation type="submission" date="2022-07" db="EMBL/GenBank/DDBJ databases">
        <title>Genome Sequence of Phlebia brevispora.</title>
        <authorList>
            <person name="Buettner E."/>
        </authorList>
    </citation>
    <scope>NUCLEOTIDE SEQUENCE</scope>
    <source>
        <strain evidence="1">MPL23</strain>
    </source>
</reference>
<dbReference type="Proteomes" id="UP001148662">
    <property type="component" value="Unassembled WGS sequence"/>
</dbReference>